<feature type="domain" description="Histidine kinase" evidence="9">
    <location>
        <begin position="234"/>
        <end position="452"/>
    </location>
</feature>
<keyword evidence="8" id="KW-1133">Transmembrane helix</keyword>
<dbReference type="InterPro" id="IPR036890">
    <property type="entry name" value="HATPase_C_sf"/>
</dbReference>
<comment type="catalytic activity">
    <reaction evidence="1">
        <text>ATP + protein L-histidine = ADP + protein N-phospho-L-histidine.</text>
        <dbReference type="EC" id="2.7.13.3"/>
    </reaction>
</comment>
<evidence type="ECO:0000256" key="6">
    <source>
        <dbReference type="ARBA" id="ARBA00023012"/>
    </source>
</evidence>
<dbReference type="CDD" id="cd00082">
    <property type="entry name" value="HisKA"/>
    <property type="match status" value="1"/>
</dbReference>
<dbReference type="STRING" id="1921803.NIES593_00695"/>
<keyword evidence="3" id="KW-0597">Phosphoprotein</keyword>
<dbReference type="EC" id="2.7.13.3" evidence="2"/>
<dbReference type="PANTHER" id="PTHR43711">
    <property type="entry name" value="TWO-COMPONENT HISTIDINE KINASE"/>
    <property type="match status" value="1"/>
</dbReference>
<dbReference type="InterPro" id="IPR004358">
    <property type="entry name" value="Sig_transdc_His_kin-like_C"/>
</dbReference>
<comment type="caution">
    <text evidence="10">The sequence shown here is derived from an EMBL/GenBank/DDBJ whole genome shotgun (WGS) entry which is preliminary data.</text>
</comment>
<feature type="transmembrane region" description="Helical" evidence="8">
    <location>
        <begin position="189"/>
        <end position="214"/>
    </location>
</feature>
<dbReference type="PROSITE" id="PS50109">
    <property type="entry name" value="HIS_KIN"/>
    <property type="match status" value="1"/>
</dbReference>
<dbReference type="Gene3D" id="3.30.565.10">
    <property type="entry name" value="Histidine kinase-like ATPase, C-terminal domain"/>
    <property type="match status" value="1"/>
</dbReference>
<dbReference type="SUPFAM" id="SSF55874">
    <property type="entry name" value="ATPase domain of HSP90 chaperone/DNA topoisomerase II/histidine kinase"/>
    <property type="match status" value="1"/>
</dbReference>
<evidence type="ECO:0000313" key="11">
    <source>
        <dbReference type="Proteomes" id="UP000186868"/>
    </source>
</evidence>
<dbReference type="InterPro" id="IPR049835">
    <property type="entry name" value="RppB"/>
</dbReference>
<evidence type="ECO:0000256" key="2">
    <source>
        <dbReference type="ARBA" id="ARBA00012438"/>
    </source>
</evidence>
<evidence type="ECO:0000256" key="1">
    <source>
        <dbReference type="ARBA" id="ARBA00000085"/>
    </source>
</evidence>
<feature type="transmembrane region" description="Helical" evidence="8">
    <location>
        <begin position="14"/>
        <end position="36"/>
    </location>
</feature>
<gene>
    <name evidence="10" type="ORF">NIES593_00695</name>
</gene>
<dbReference type="GO" id="GO:0000155">
    <property type="term" value="F:phosphorelay sensor kinase activity"/>
    <property type="evidence" value="ECO:0007669"/>
    <property type="project" value="InterPro"/>
</dbReference>
<keyword evidence="5 10" id="KW-0418">Kinase</keyword>
<dbReference type="NCBIfam" id="NF041735">
    <property type="entry name" value="hist_kin_RppB"/>
    <property type="match status" value="1"/>
</dbReference>
<dbReference type="InterPro" id="IPR050736">
    <property type="entry name" value="Sensor_HK_Regulatory"/>
</dbReference>
<reference evidence="10 11" key="1">
    <citation type="submission" date="2016-11" db="EMBL/GenBank/DDBJ databases">
        <title>Draft Genome Sequences of Nine Cyanobacterial Strains from Diverse Habitats.</title>
        <authorList>
            <person name="Zhu T."/>
            <person name="Hou S."/>
            <person name="Lu X."/>
            <person name="Hess W.R."/>
        </authorList>
    </citation>
    <scope>NUCLEOTIDE SEQUENCE [LARGE SCALE GENOMIC DNA]</scope>
    <source>
        <strain evidence="10 11">NIES-593</strain>
    </source>
</reference>
<dbReference type="FunFam" id="1.10.287.130:FF:000001">
    <property type="entry name" value="Two-component sensor histidine kinase"/>
    <property type="match status" value="1"/>
</dbReference>
<dbReference type="CDD" id="cd00075">
    <property type="entry name" value="HATPase"/>
    <property type="match status" value="1"/>
</dbReference>
<dbReference type="InterPro" id="IPR005467">
    <property type="entry name" value="His_kinase_dom"/>
</dbReference>
<dbReference type="SMART" id="SM00388">
    <property type="entry name" value="HisKA"/>
    <property type="match status" value="1"/>
</dbReference>
<protein>
    <recommendedName>
        <fullName evidence="2">histidine kinase</fullName>
        <ecNumber evidence="2">2.7.13.3</ecNumber>
    </recommendedName>
</protein>
<dbReference type="OrthoDB" id="9813151at2"/>
<dbReference type="AlphaFoldDB" id="A0A1U7HSP6"/>
<dbReference type="Pfam" id="PF02518">
    <property type="entry name" value="HATPase_c"/>
    <property type="match status" value="1"/>
</dbReference>
<name>A0A1U7HSP6_9CYAN</name>
<dbReference type="PRINTS" id="PR00344">
    <property type="entry name" value="BCTRLSENSOR"/>
</dbReference>
<keyword evidence="11" id="KW-1185">Reference proteome</keyword>
<dbReference type="Pfam" id="PF00512">
    <property type="entry name" value="HisKA"/>
    <property type="match status" value="1"/>
</dbReference>
<organism evidence="10 11">
    <name type="scientific">Hydrococcus rivularis NIES-593</name>
    <dbReference type="NCBI Taxonomy" id="1921803"/>
    <lineage>
        <taxon>Bacteria</taxon>
        <taxon>Bacillati</taxon>
        <taxon>Cyanobacteriota</taxon>
        <taxon>Cyanophyceae</taxon>
        <taxon>Pleurocapsales</taxon>
        <taxon>Hydrococcaceae</taxon>
        <taxon>Hydrococcus</taxon>
    </lineage>
</organism>
<dbReference type="InterPro" id="IPR003661">
    <property type="entry name" value="HisK_dim/P_dom"/>
</dbReference>
<dbReference type="Gene3D" id="1.10.287.130">
    <property type="match status" value="1"/>
</dbReference>
<dbReference type="SMART" id="SM00387">
    <property type="entry name" value="HATPase_c"/>
    <property type="match status" value="1"/>
</dbReference>
<dbReference type="FunFam" id="3.30.565.10:FF:000006">
    <property type="entry name" value="Sensor histidine kinase WalK"/>
    <property type="match status" value="1"/>
</dbReference>
<keyword evidence="8" id="KW-0812">Transmembrane</keyword>
<sequence>MQIRLFRKTRWQLATWYAVAMALILSLCGFVVYEVIIDAYVASINRELESVAGTLHDVIEPTLKQPGITEPVFQQVLPNICLAQSSCPTQNILSHSQSTHNEHGIFSTVYKEKQYYIRFVDGSGRLIAVAGFQPDELPPTVQTQVWQVVKDLQGNRYSQKSLLLHTQDNQDWGYIQVGRNLNDLDSRLAALKLILAVGLPITVLLVGGSSWWLAGLAMRPIDSSYKQMQQFTSDASHELRTPLAAINATVETLFDMEYLSEEARDILASIQRQNHRLAELVQDMLLLSRLEQQMLATQQIHCCLNILINDLIEEFSALAAAASLQLTSLVLCQEFLYVMGDEDQLLRVLSNLIANAIQYTPAGGYVTVILKRSNGNAVIEVQDTGIGIASHEQKRIFDRFYRVNSDRSRSTGGSGLGLAIAQAIVQAHRGSIQMQSQIGKGSTFIVHLPLTDEAIARVVLRDLDLG</sequence>
<accession>A0A1U7HSP6</accession>
<evidence type="ECO:0000256" key="4">
    <source>
        <dbReference type="ARBA" id="ARBA00022679"/>
    </source>
</evidence>
<evidence type="ECO:0000256" key="5">
    <source>
        <dbReference type="ARBA" id="ARBA00022777"/>
    </source>
</evidence>
<dbReference type="PANTHER" id="PTHR43711:SF1">
    <property type="entry name" value="HISTIDINE KINASE 1"/>
    <property type="match status" value="1"/>
</dbReference>
<evidence type="ECO:0000313" key="10">
    <source>
        <dbReference type="EMBL" id="OKH26616.1"/>
    </source>
</evidence>
<dbReference type="Proteomes" id="UP000186868">
    <property type="component" value="Unassembled WGS sequence"/>
</dbReference>
<keyword evidence="6" id="KW-0902">Two-component regulatory system</keyword>
<evidence type="ECO:0000256" key="7">
    <source>
        <dbReference type="ARBA" id="ARBA00023136"/>
    </source>
</evidence>
<dbReference type="EMBL" id="MRCB01000001">
    <property type="protein sequence ID" value="OKH26616.1"/>
    <property type="molecule type" value="Genomic_DNA"/>
</dbReference>
<keyword evidence="7 8" id="KW-0472">Membrane</keyword>
<evidence type="ECO:0000256" key="3">
    <source>
        <dbReference type="ARBA" id="ARBA00022553"/>
    </source>
</evidence>
<dbReference type="RefSeq" id="WP_073597757.1">
    <property type="nucleotide sequence ID" value="NZ_MRCB01000001.1"/>
</dbReference>
<keyword evidence="4" id="KW-0808">Transferase</keyword>
<evidence type="ECO:0000259" key="9">
    <source>
        <dbReference type="PROSITE" id="PS50109"/>
    </source>
</evidence>
<proteinExistence type="predicted"/>
<evidence type="ECO:0000256" key="8">
    <source>
        <dbReference type="SAM" id="Phobius"/>
    </source>
</evidence>
<dbReference type="InterPro" id="IPR003594">
    <property type="entry name" value="HATPase_dom"/>
</dbReference>
<dbReference type="InterPro" id="IPR036097">
    <property type="entry name" value="HisK_dim/P_sf"/>
</dbReference>
<dbReference type="SUPFAM" id="SSF47384">
    <property type="entry name" value="Homodimeric domain of signal transducing histidine kinase"/>
    <property type="match status" value="1"/>
</dbReference>